<accession>A0ABY2H3D5</accession>
<comment type="caution">
    <text evidence="10">The sequence shown here is derived from an EMBL/GenBank/DDBJ whole genome shotgun (WGS) entry which is preliminary data.</text>
</comment>
<proteinExistence type="inferred from homology"/>
<dbReference type="InterPro" id="IPR044998">
    <property type="entry name" value="Timeless"/>
</dbReference>
<dbReference type="InterPro" id="IPR006906">
    <property type="entry name" value="Timeless_N"/>
</dbReference>
<comment type="subcellular location">
    <subcellularLocation>
        <location evidence="1">Nucleus</location>
    </subcellularLocation>
</comment>
<feature type="compositionally biased region" description="Basic residues" evidence="8">
    <location>
        <begin position="967"/>
        <end position="981"/>
    </location>
</feature>
<evidence type="ECO:0000256" key="2">
    <source>
        <dbReference type="ARBA" id="ARBA00008174"/>
    </source>
</evidence>
<feature type="compositionally biased region" description="Acidic residues" evidence="8">
    <location>
        <begin position="989"/>
        <end position="998"/>
    </location>
</feature>
<organism evidence="10 11">
    <name type="scientific">Trichoderma ghanense</name>
    <dbReference type="NCBI Taxonomy" id="65468"/>
    <lineage>
        <taxon>Eukaryota</taxon>
        <taxon>Fungi</taxon>
        <taxon>Dikarya</taxon>
        <taxon>Ascomycota</taxon>
        <taxon>Pezizomycotina</taxon>
        <taxon>Sordariomycetes</taxon>
        <taxon>Hypocreomycetidae</taxon>
        <taxon>Hypocreales</taxon>
        <taxon>Hypocreaceae</taxon>
        <taxon>Trichoderma</taxon>
    </lineage>
</organism>
<evidence type="ECO:0000256" key="7">
    <source>
        <dbReference type="ARBA" id="ARBA00023306"/>
    </source>
</evidence>
<keyword evidence="4" id="KW-0236">DNA replication inhibitor</keyword>
<evidence type="ECO:0000313" key="10">
    <source>
        <dbReference type="EMBL" id="TFB02276.1"/>
    </source>
</evidence>
<feature type="region of interest" description="Disordered" evidence="8">
    <location>
        <begin position="333"/>
        <end position="357"/>
    </location>
</feature>
<protein>
    <recommendedName>
        <fullName evidence="3">Topoisomerase 1-associated factor 1</fullName>
    </recommendedName>
</protein>
<gene>
    <name evidence="10" type="ORF">CCMA1212_005850</name>
</gene>
<feature type="compositionally biased region" description="Basic residues" evidence="8">
    <location>
        <begin position="942"/>
        <end position="951"/>
    </location>
</feature>
<dbReference type="EMBL" id="PPTA01000007">
    <property type="protein sequence ID" value="TFB02276.1"/>
    <property type="molecule type" value="Genomic_DNA"/>
</dbReference>
<keyword evidence="7" id="KW-0131">Cell cycle</keyword>
<name>A0ABY2H3D5_9HYPO</name>
<evidence type="ECO:0000256" key="3">
    <source>
        <dbReference type="ARBA" id="ARBA00021529"/>
    </source>
</evidence>
<dbReference type="PANTHER" id="PTHR22940:SF4">
    <property type="entry name" value="PROTEIN TIMELESS HOMOLOG"/>
    <property type="match status" value="1"/>
</dbReference>
<feature type="domain" description="Timeless N-terminal" evidence="9">
    <location>
        <begin position="36"/>
        <end position="305"/>
    </location>
</feature>
<evidence type="ECO:0000256" key="4">
    <source>
        <dbReference type="ARBA" id="ARBA00022880"/>
    </source>
</evidence>
<evidence type="ECO:0000259" key="9">
    <source>
        <dbReference type="Pfam" id="PF04821"/>
    </source>
</evidence>
<feature type="region of interest" description="Disordered" evidence="8">
    <location>
        <begin position="1011"/>
        <end position="1145"/>
    </location>
</feature>
<feature type="region of interest" description="Disordered" evidence="8">
    <location>
        <begin position="553"/>
        <end position="600"/>
    </location>
</feature>
<evidence type="ECO:0000256" key="8">
    <source>
        <dbReference type="SAM" id="MobiDB-lite"/>
    </source>
</evidence>
<dbReference type="Pfam" id="PF04821">
    <property type="entry name" value="TIMELESS"/>
    <property type="match status" value="1"/>
</dbReference>
<feature type="region of interest" description="Disordered" evidence="8">
    <location>
        <begin position="792"/>
        <end position="823"/>
    </location>
</feature>
<reference evidence="10 11" key="1">
    <citation type="submission" date="2018-01" db="EMBL/GenBank/DDBJ databases">
        <title>Genome characterization of the sugarcane-associated fungus Trichoderma ghanense CCMA-1212 and their application in lignocelulose bioconversion.</title>
        <authorList>
            <person name="Steindorff A.S."/>
            <person name="Mendes T.D."/>
            <person name="Vilela E.S.D."/>
            <person name="Rodrigues D.S."/>
            <person name="Formighieri E.F."/>
            <person name="Melo I.S."/>
            <person name="Favaro L.C.L."/>
        </authorList>
    </citation>
    <scope>NUCLEOTIDE SEQUENCE [LARGE SCALE GENOMIC DNA]</scope>
    <source>
        <strain evidence="10 11">CCMA-1212</strain>
    </source>
</reference>
<feature type="compositionally biased region" description="Basic residues" evidence="8">
    <location>
        <begin position="556"/>
        <end position="567"/>
    </location>
</feature>
<feature type="compositionally biased region" description="Acidic residues" evidence="8">
    <location>
        <begin position="912"/>
        <end position="925"/>
    </location>
</feature>
<dbReference type="RefSeq" id="XP_073558477.1">
    <property type="nucleotide sequence ID" value="XM_073703095.1"/>
</dbReference>
<feature type="region of interest" description="Disordered" evidence="8">
    <location>
        <begin position="899"/>
        <end position="998"/>
    </location>
</feature>
<feature type="compositionally biased region" description="Acidic residues" evidence="8">
    <location>
        <begin position="579"/>
        <end position="593"/>
    </location>
</feature>
<keyword evidence="11" id="KW-1185">Reference proteome</keyword>
<keyword evidence="6" id="KW-0469">Meiosis</keyword>
<evidence type="ECO:0000256" key="1">
    <source>
        <dbReference type="ARBA" id="ARBA00004123"/>
    </source>
</evidence>
<sequence>MELADGTTDIVHPEVRAHISSLVAALGGASTEDDGRYHLGDDALEVLRDIKRWIRFYDEKTNRMDVARCIHEANLIEGDLLPILATWPENATDSKYKSRIALSCFEIMVPLTWPMERDKERMTVNHHRHMPVLELAQVQYKRAIINFDEARILHAAVRTALPSLALPAGDRTARDQGIIKLVLFFLRNMAMIAPPPNVKYEGDETQISRSATIDAFSYQDIFLFLLTLASNMGEDFRTEDMAVMEIIYHLTKRVDIEKLFMSEQQAHKAKANELASLMNKESAMHKAYARNGPTRHNRFGTMIWVKREDGKMSSLTGQDALSDVTARNLKMDNNKVFKPPRRTKKENKDERDLGPPAKLNARATSQLRSFVEEFLDSGFNPLFSHVRKTIDREASHVMQYHRRQFFYLVAWFLEAERTRQSLRKGPNNKGNDDVSSFSLVAGVLNQEMFITLNKAMHEAYEYKDWHELAAVMRCFTQILLTVQAMSESGREDDEEIAENVLSRLFYEESTHDTIANIIRTYKDQGFYYLDAATELVHHFLRILEAYSKQNADMQVRSRKRTRQKKKKEQQQQQGTEDGALAEEQDDSANDEETTERTSKERKFDFQRFAARFTPQGVVDTFVKFTRFYRDMTDAQLKRAHRYFYRLAFKQEMSVMLFRVDIIHLLYNMIKGPEPLDKSSSMYKDWEELVKQILRKCFKKIEQRPELIVEMLFSKLQSTAFFLEYGYEKQTASKKQAKPGAELVFKYTEERDRQIAIVVGALLDKNEGDHINWVKSVVAAAESERRSWAAAEEVLRSTETPMEESTDANEPKEPSKPSPIIVKPDSDARRAARFKNSYLRLLLNLCGCQLFGPASEETPESLWVFPEDVTADSLKDALHFINQAEFNPPTFDDGQLAENQLKRKTQPRKKADFDDDEGDDLDDEFLFEPGGPTARKAVDERPKKTRKRRRRNSQAQPLDDEELEEKARKRREREREKARRIKSAVYVREGDDEFDEDEDEAFFAREREIAARAARAAQSALEPGLVEAAEQKKKRKPAAVRLDSDEDDDILGLLSDDEVESRDDTPMVEDDDESESRKKMRVSVEDEADDDDDDDADVDMEDASSPGNTQQSESNTKEDADDDDAVMVTRRPRVRGGFVIDSDDED</sequence>
<dbReference type="GeneID" id="300577545"/>
<dbReference type="PANTHER" id="PTHR22940">
    <property type="entry name" value="TIMEOUT/TIMELESS-2"/>
    <property type="match status" value="1"/>
</dbReference>
<feature type="compositionally biased region" description="Acidic residues" evidence="8">
    <location>
        <begin position="1084"/>
        <end position="1101"/>
    </location>
</feature>
<evidence type="ECO:0000256" key="5">
    <source>
        <dbReference type="ARBA" id="ARBA00023242"/>
    </source>
</evidence>
<feature type="compositionally biased region" description="Acidic residues" evidence="8">
    <location>
        <begin position="1043"/>
        <end position="1073"/>
    </location>
</feature>
<keyword evidence="5" id="KW-0539">Nucleus</keyword>
<comment type="similarity">
    <text evidence="2">Belongs to the timeless family.</text>
</comment>
<evidence type="ECO:0000313" key="11">
    <source>
        <dbReference type="Proteomes" id="UP001642720"/>
    </source>
</evidence>
<evidence type="ECO:0000256" key="6">
    <source>
        <dbReference type="ARBA" id="ARBA00023254"/>
    </source>
</evidence>
<dbReference type="Proteomes" id="UP001642720">
    <property type="component" value="Unassembled WGS sequence"/>
</dbReference>